<dbReference type="InterPro" id="IPR001019">
    <property type="entry name" value="Gprotein_alpha_su"/>
</dbReference>
<evidence type="ECO:0000256" key="4">
    <source>
        <dbReference type="ARBA" id="ARBA00023224"/>
    </source>
</evidence>
<feature type="binding site" evidence="5">
    <location>
        <position position="431"/>
    </location>
    <ligand>
        <name>Mg(2+)</name>
        <dbReference type="ChEBI" id="CHEBI:18420"/>
    </ligand>
</feature>
<dbReference type="Pfam" id="PF00503">
    <property type="entry name" value="G-alpha"/>
    <property type="match status" value="1"/>
</dbReference>
<dbReference type="GO" id="GO:0005834">
    <property type="term" value="C:heterotrimeric G-protein complex"/>
    <property type="evidence" value="ECO:0007669"/>
    <property type="project" value="TreeGrafter"/>
</dbReference>
<evidence type="ECO:0000313" key="7">
    <source>
        <dbReference type="EMBL" id="KAK4176597.1"/>
    </source>
</evidence>
<dbReference type="Proteomes" id="UP001302321">
    <property type="component" value="Unassembled WGS sequence"/>
</dbReference>
<keyword evidence="4" id="KW-0807">Transducer</keyword>
<dbReference type="InterPro" id="IPR011025">
    <property type="entry name" value="GproteinA_insert"/>
</dbReference>
<evidence type="ECO:0000256" key="1">
    <source>
        <dbReference type="ARBA" id="ARBA00022723"/>
    </source>
</evidence>
<dbReference type="Gene3D" id="1.10.400.10">
    <property type="entry name" value="GI Alpha 1, domain 2-like"/>
    <property type="match status" value="1"/>
</dbReference>
<dbReference type="GO" id="GO:0001664">
    <property type="term" value="F:G protein-coupled receptor binding"/>
    <property type="evidence" value="ECO:0007669"/>
    <property type="project" value="TreeGrafter"/>
</dbReference>
<evidence type="ECO:0000256" key="5">
    <source>
        <dbReference type="PIRSR" id="PIRSR601019-2"/>
    </source>
</evidence>
<keyword evidence="2" id="KW-0547">Nucleotide-binding</keyword>
<feature type="region of interest" description="Disordered" evidence="6">
    <location>
        <begin position="242"/>
        <end position="263"/>
    </location>
</feature>
<dbReference type="GO" id="GO:0003924">
    <property type="term" value="F:GTPase activity"/>
    <property type="evidence" value="ECO:0007669"/>
    <property type="project" value="InterPro"/>
</dbReference>
<keyword evidence="3" id="KW-0342">GTP-binding</keyword>
<dbReference type="PROSITE" id="PS51882">
    <property type="entry name" value="G_ALPHA"/>
    <property type="match status" value="1"/>
</dbReference>
<evidence type="ECO:0000313" key="8">
    <source>
        <dbReference type="Proteomes" id="UP001302321"/>
    </source>
</evidence>
<dbReference type="GO" id="GO:0031683">
    <property type="term" value="F:G-protein beta/gamma-subunit complex binding"/>
    <property type="evidence" value="ECO:0007669"/>
    <property type="project" value="InterPro"/>
</dbReference>
<evidence type="ECO:0000256" key="2">
    <source>
        <dbReference type="ARBA" id="ARBA00022741"/>
    </source>
</evidence>
<dbReference type="SUPFAM" id="SSF52540">
    <property type="entry name" value="P-loop containing nucleoside triphosphate hydrolases"/>
    <property type="match status" value="1"/>
</dbReference>
<dbReference type="GO" id="GO:0005525">
    <property type="term" value="F:GTP binding"/>
    <property type="evidence" value="ECO:0007669"/>
    <property type="project" value="UniProtKB-KW"/>
</dbReference>
<protein>
    <submittedName>
        <fullName evidence="7">Guanine nucleotide-binding protein alpha-2 subunit</fullName>
    </submittedName>
</protein>
<dbReference type="Gene3D" id="3.40.50.300">
    <property type="entry name" value="P-loop containing nucleotide triphosphate hydrolases"/>
    <property type="match status" value="1"/>
</dbReference>
<sequence>MADPLSVVGAVGSVAGIIDVLARSISAITTLRSQYKDADLLFMNLTSQLSVLRTGLVKISEWAETEPEPHYQLKMDLDSVILCCQILASKLDSHLENLHQGSLRLSSLGKLKLALNGPNIDAIQKMIGQQTATLTLLLAACNTKSLSEQRQLLEAPTTRTAIAAMENDSASLIVHEDRTSICTVETDTMSRLSAIFPFDNQLLNTKVYGRAWRTTLLGRVPRRSRRTVSDVAMIPAEGFLTIPRNSDQNRRNSTSNIPISPHPPNKSKIKVLLLGTGGSGKSTLLKQLQIVWGGQSQMPSIDDKIFMRREVVRELCRFFFLLLFGQEEAVARPEYDLMQRMDILRDAIAIHEMDHLAVVDDSIFSDRVVPLIRDIWAVESWRSRAAKSHEWLKKGTSLDVSYFMLHLDRISDKNYMPTEQDIFHLSSVVQTLGISDYVFEVSNIQYCVYDVGGTRSERKKWIHAFENVDIILYQAPLGAYDEGLREDESAISMTESLMLFESLVNSKWFDNTAFFVNFTKMDLFEQKVKSGYKPLSQFYPDYRGDPRNLKAGVQFFVNEFQSKIKARQGSIHLTVLDTTDTAQATLLLQRVMQVAEAKSMRRSSFI</sequence>
<keyword evidence="1 5" id="KW-0479">Metal-binding</keyword>
<accession>A0AAN6WAL0</accession>
<feature type="binding site" evidence="5">
    <location>
        <position position="282"/>
    </location>
    <ligand>
        <name>Mg(2+)</name>
        <dbReference type="ChEBI" id="CHEBI:18420"/>
    </ligand>
</feature>
<comment type="caution">
    <text evidence="7">The sequence shown here is derived from an EMBL/GenBank/DDBJ whole genome shotgun (WGS) entry which is preliminary data.</text>
</comment>
<dbReference type="GO" id="GO:0046872">
    <property type="term" value="F:metal ion binding"/>
    <property type="evidence" value="ECO:0007669"/>
    <property type="project" value="UniProtKB-KW"/>
</dbReference>
<dbReference type="AlphaFoldDB" id="A0AAN6WAL0"/>
<keyword evidence="8" id="KW-1185">Reference proteome</keyword>
<dbReference type="PANTHER" id="PTHR10218:SF242">
    <property type="entry name" value="GUANINE NUCLEOTIDE-BINDING PROTEIN ALPHA-1 SUBUNIT"/>
    <property type="match status" value="1"/>
</dbReference>
<dbReference type="InterPro" id="IPR027417">
    <property type="entry name" value="P-loop_NTPase"/>
</dbReference>
<dbReference type="GO" id="GO:0007186">
    <property type="term" value="P:G protein-coupled receptor signaling pathway"/>
    <property type="evidence" value="ECO:0007669"/>
    <property type="project" value="InterPro"/>
</dbReference>
<dbReference type="FunFam" id="3.40.50.300:FF:000692">
    <property type="entry name" value="Guanine nucleotide-binding protein subunit alpha"/>
    <property type="match status" value="1"/>
</dbReference>
<dbReference type="SMART" id="SM00275">
    <property type="entry name" value="G_alpha"/>
    <property type="match status" value="1"/>
</dbReference>
<feature type="compositionally biased region" description="Polar residues" evidence="6">
    <location>
        <begin position="243"/>
        <end position="258"/>
    </location>
</feature>
<evidence type="ECO:0000256" key="6">
    <source>
        <dbReference type="SAM" id="MobiDB-lite"/>
    </source>
</evidence>
<dbReference type="GO" id="GO:0005737">
    <property type="term" value="C:cytoplasm"/>
    <property type="evidence" value="ECO:0007669"/>
    <property type="project" value="TreeGrafter"/>
</dbReference>
<dbReference type="GO" id="GO:0000750">
    <property type="term" value="P:pheromone-dependent signal transduction involved in conjugation with cellular fusion"/>
    <property type="evidence" value="ECO:0007669"/>
    <property type="project" value="TreeGrafter"/>
</dbReference>
<dbReference type="CDD" id="cd00066">
    <property type="entry name" value="G-alpha"/>
    <property type="match status" value="1"/>
</dbReference>
<dbReference type="SUPFAM" id="SSF47895">
    <property type="entry name" value="Transducin (alpha subunit), insertion domain"/>
    <property type="match status" value="1"/>
</dbReference>
<keyword evidence="5" id="KW-0460">Magnesium</keyword>
<dbReference type="EMBL" id="MU866192">
    <property type="protein sequence ID" value="KAK4176597.1"/>
    <property type="molecule type" value="Genomic_DNA"/>
</dbReference>
<reference evidence="7" key="1">
    <citation type="journal article" date="2023" name="Mol. Phylogenet. Evol.">
        <title>Genome-scale phylogeny and comparative genomics of the fungal order Sordariales.</title>
        <authorList>
            <person name="Hensen N."/>
            <person name="Bonometti L."/>
            <person name="Westerberg I."/>
            <person name="Brannstrom I.O."/>
            <person name="Guillou S."/>
            <person name="Cros-Aarteil S."/>
            <person name="Calhoun S."/>
            <person name="Haridas S."/>
            <person name="Kuo A."/>
            <person name="Mondo S."/>
            <person name="Pangilinan J."/>
            <person name="Riley R."/>
            <person name="LaButti K."/>
            <person name="Andreopoulos B."/>
            <person name="Lipzen A."/>
            <person name="Chen C."/>
            <person name="Yan M."/>
            <person name="Daum C."/>
            <person name="Ng V."/>
            <person name="Clum A."/>
            <person name="Steindorff A."/>
            <person name="Ohm R.A."/>
            <person name="Martin F."/>
            <person name="Silar P."/>
            <person name="Natvig D.O."/>
            <person name="Lalanne C."/>
            <person name="Gautier V."/>
            <person name="Ament-Velasquez S.L."/>
            <person name="Kruys A."/>
            <person name="Hutchinson M.I."/>
            <person name="Powell A.J."/>
            <person name="Barry K."/>
            <person name="Miller A.N."/>
            <person name="Grigoriev I.V."/>
            <person name="Debuchy R."/>
            <person name="Gladieux P."/>
            <person name="Hiltunen Thoren M."/>
            <person name="Johannesson H."/>
        </authorList>
    </citation>
    <scope>NUCLEOTIDE SEQUENCE</scope>
    <source>
        <strain evidence="7">CBS 892.96</strain>
    </source>
</reference>
<proteinExistence type="predicted"/>
<reference evidence="7" key="2">
    <citation type="submission" date="2023-05" db="EMBL/GenBank/DDBJ databases">
        <authorList>
            <consortium name="Lawrence Berkeley National Laboratory"/>
            <person name="Steindorff A."/>
            <person name="Hensen N."/>
            <person name="Bonometti L."/>
            <person name="Westerberg I."/>
            <person name="Brannstrom I.O."/>
            <person name="Guillou S."/>
            <person name="Cros-Aarteil S."/>
            <person name="Calhoun S."/>
            <person name="Haridas S."/>
            <person name="Kuo A."/>
            <person name="Mondo S."/>
            <person name="Pangilinan J."/>
            <person name="Riley R."/>
            <person name="Labutti K."/>
            <person name="Andreopoulos B."/>
            <person name="Lipzen A."/>
            <person name="Chen C."/>
            <person name="Yanf M."/>
            <person name="Daum C."/>
            <person name="Ng V."/>
            <person name="Clum A."/>
            <person name="Ohm R."/>
            <person name="Martin F."/>
            <person name="Silar P."/>
            <person name="Natvig D."/>
            <person name="Lalanne C."/>
            <person name="Gautier V."/>
            <person name="Ament-Velasquez S.L."/>
            <person name="Kruys A."/>
            <person name="Hutchinson M.I."/>
            <person name="Powell A.J."/>
            <person name="Barry K."/>
            <person name="Miller A.N."/>
            <person name="Grigoriev I.V."/>
            <person name="Debuchy R."/>
            <person name="Gladieux P."/>
            <person name="Thoren M.H."/>
            <person name="Johannesson H."/>
        </authorList>
    </citation>
    <scope>NUCLEOTIDE SEQUENCE</scope>
    <source>
        <strain evidence="7">CBS 892.96</strain>
    </source>
</reference>
<name>A0AAN6WAL0_9PEZI</name>
<evidence type="ECO:0000256" key="3">
    <source>
        <dbReference type="ARBA" id="ARBA00023134"/>
    </source>
</evidence>
<gene>
    <name evidence="7" type="ORF">QBC36DRAFT_328967</name>
</gene>
<dbReference type="PANTHER" id="PTHR10218">
    <property type="entry name" value="GTP-BINDING PROTEIN ALPHA SUBUNIT"/>
    <property type="match status" value="1"/>
</dbReference>
<dbReference type="PRINTS" id="PR00318">
    <property type="entry name" value="GPROTEINA"/>
</dbReference>
<organism evidence="7 8">
    <name type="scientific">Triangularia setosa</name>
    <dbReference type="NCBI Taxonomy" id="2587417"/>
    <lineage>
        <taxon>Eukaryota</taxon>
        <taxon>Fungi</taxon>
        <taxon>Dikarya</taxon>
        <taxon>Ascomycota</taxon>
        <taxon>Pezizomycotina</taxon>
        <taxon>Sordariomycetes</taxon>
        <taxon>Sordariomycetidae</taxon>
        <taxon>Sordariales</taxon>
        <taxon>Podosporaceae</taxon>
        <taxon>Triangularia</taxon>
    </lineage>
</organism>